<dbReference type="GO" id="GO:0006688">
    <property type="term" value="P:glycosphingolipid biosynthetic process"/>
    <property type="evidence" value="ECO:0007669"/>
    <property type="project" value="TreeGrafter"/>
</dbReference>
<proteinExistence type="predicted"/>
<keyword evidence="1" id="KW-0732">Signal</keyword>
<dbReference type="SUPFAM" id="SSF53448">
    <property type="entry name" value="Nucleotide-diphospho-sugar transferases"/>
    <property type="match status" value="1"/>
</dbReference>
<evidence type="ECO:0000313" key="3">
    <source>
        <dbReference type="Proteomes" id="UP000663879"/>
    </source>
</evidence>
<dbReference type="EMBL" id="CAJNOC010002160">
    <property type="protein sequence ID" value="CAF0916132.1"/>
    <property type="molecule type" value="Genomic_DNA"/>
</dbReference>
<dbReference type="PANTHER" id="PTHR12042">
    <property type="entry name" value="LACTOSYLCERAMIDE 4-ALPHA-GALACTOSYLTRANSFERASE ALPHA- 1,4-GALACTOSYLTRANSFERASE"/>
    <property type="match status" value="1"/>
</dbReference>
<gene>
    <name evidence="2" type="ORF">OXX778_LOCUS12156</name>
</gene>
<dbReference type="Pfam" id="PF04488">
    <property type="entry name" value="Gly_transf_sug"/>
    <property type="match status" value="1"/>
</dbReference>
<dbReference type="Proteomes" id="UP000663879">
    <property type="component" value="Unassembled WGS sequence"/>
</dbReference>
<evidence type="ECO:0008006" key="4">
    <source>
        <dbReference type="Google" id="ProtNLM"/>
    </source>
</evidence>
<dbReference type="InterPro" id="IPR007577">
    <property type="entry name" value="GlycoTrfase_DXD_sugar-bd_CS"/>
</dbReference>
<feature type="signal peptide" evidence="1">
    <location>
        <begin position="1"/>
        <end position="21"/>
    </location>
</feature>
<accession>A0A814ANJ3</accession>
<dbReference type="GO" id="GO:0016758">
    <property type="term" value="F:hexosyltransferase activity"/>
    <property type="evidence" value="ECO:0007669"/>
    <property type="project" value="TreeGrafter"/>
</dbReference>
<evidence type="ECO:0000256" key="1">
    <source>
        <dbReference type="SAM" id="SignalP"/>
    </source>
</evidence>
<reference evidence="2" key="1">
    <citation type="submission" date="2021-02" db="EMBL/GenBank/DDBJ databases">
        <authorList>
            <person name="Nowell W R."/>
        </authorList>
    </citation>
    <scope>NUCLEOTIDE SEQUENCE</scope>
    <source>
        <strain evidence="2">Ploen Becks lab</strain>
    </source>
</reference>
<dbReference type="InterPro" id="IPR029044">
    <property type="entry name" value="Nucleotide-diphossugar_trans"/>
</dbReference>
<organism evidence="2 3">
    <name type="scientific">Brachionus calyciflorus</name>
    <dbReference type="NCBI Taxonomy" id="104777"/>
    <lineage>
        <taxon>Eukaryota</taxon>
        <taxon>Metazoa</taxon>
        <taxon>Spiralia</taxon>
        <taxon>Gnathifera</taxon>
        <taxon>Rotifera</taxon>
        <taxon>Eurotatoria</taxon>
        <taxon>Monogononta</taxon>
        <taxon>Pseudotrocha</taxon>
        <taxon>Ploima</taxon>
        <taxon>Brachionidae</taxon>
        <taxon>Brachionus</taxon>
    </lineage>
</organism>
<dbReference type="GO" id="GO:0016020">
    <property type="term" value="C:membrane"/>
    <property type="evidence" value="ECO:0007669"/>
    <property type="project" value="GOC"/>
</dbReference>
<name>A0A814ANJ3_9BILA</name>
<sequence length="329" mass="38654">MKSSNNKCICVILFLFFVVELFILKMQKQIEQNKINIKLNSAGLSHVPSEDKFHIFLVWKGQHIPNIYLKAFETLVKFHQNAEIMILSNELETKIFSGYNNSKNIFIVKYNLTQMVYQQPGYDFVEKAVKILNGQNINNLVVTPVHISDFLRYFLVYSYGGLYLDFDMFVLRNLESYKNTIGVDQNKSHVCSKKVYDSPKAKQFTCLCNCMFSFDRHHPFLEHALTIYEKWWSECQGYGPGGGTMLFTLLEYYYDKINFMPNEYWICNKYIRVRNNELDDSSPAIQDAINNCFVFHFYGSGDPNFKIENIEKTLLGRVYNRISYYSLNK</sequence>
<protein>
    <recommendedName>
        <fullName evidence="4">Alpha-1,4-N-acetylglucosaminyltransferase</fullName>
    </recommendedName>
</protein>
<dbReference type="PANTHER" id="PTHR12042:SF21">
    <property type="entry name" value="ALPHA1,4-GALACTOSYLTRANSFERASE 1-RELATED"/>
    <property type="match status" value="1"/>
</dbReference>
<dbReference type="InterPro" id="IPR051981">
    <property type="entry name" value="Glycosyltransf_32"/>
</dbReference>
<dbReference type="AlphaFoldDB" id="A0A814ANJ3"/>
<evidence type="ECO:0000313" key="2">
    <source>
        <dbReference type="EMBL" id="CAF0916132.1"/>
    </source>
</evidence>
<dbReference type="OrthoDB" id="409543at2759"/>
<feature type="chain" id="PRO_5032626512" description="Alpha-1,4-N-acetylglucosaminyltransferase" evidence="1">
    <location>
        <begin position="22"/>
        <end position="329"/>
    </location>
</feature>
<comment type="caution">
    <text evidence="2">The sequence shown here is derived from an EMBL/GenBank/DDBJ whole genome shotgun (WGS) entry which is preliminary data.</text>
</comment>
<dbReference type="Gene3D" id="3.90.550.20">
    <property type="match status" value="1"/>
</dbReference>
<keyword evidence="3" id="KW-1185">Reference proteome</keyword>